<proteinExistence type="predicted"/>
<sequence length="84" mass="10327">MVAREEFDYGEMEQAARRECQALRERLAQRRRELPPPGELLRWKRENSMLYTMYLEQRHNQILFARRDRDRRQGKEACLWSGRS</sequence>
<name>A0A9D1YC10_9FIRM</name>
<dbReference type="Proteomes" id="UP000823915">
    <property type="component" value="Unassembled WGS sequence"/>
</dbReference>
<protein>
    <submittedName>
        <fullName evidence="1">Uncharacterized protein</fullName>
    </submittedName>
</protein>
<reference evidence="1" key="1">
    <citation type="journal article" date="2021" name="PeerJ">
        <title>Extensive microbial diversity within the chicken gut microbiome revealed by metagenomics and culture.</title>
        <authorList>
            <person name="Gilroy R."/>
            <person name="Ravi A."/>
            <person name="Getino M."/>
            <person name="Pursley I."/>
            <person name="Horton D.L."/>
            <person name="Alikhan N.F."/>
            <person name="Baker D."/>
            <person name="Gharbi K."/>
            <person name="Hall N."/>
            <person name="Watson M."/>
            <person name="Adriaenssens E.M."/>
            <person name="Foster-Nyarko E."/>
            <person name="Jarju S."/>
            <person name="Secka A."/>
            <person name="Antonio M."/>
            <person name="Oren A."/>
            <person name="Chaudhuri R.R."/>
            <person name="La Ragione R."/>
            <person name="Hildebrand F."/>
            <person name="Pallen M.J."/>
        </authorList>
    </citation>
    <scope>NUCLEOTIDE SEQUENCE</scope>
    <source>
        <strain evidence="1">1282</strain>
    </source>
</reference>
<comment type="caution">
    <text evidence="1">The sequence shown here is derived from an EMBL/GenBank/DDBJ whole genome shotgun (WGS) entry which is preliminary data.</text>
</comment>
<evidence type="ECO:0000313" key="2">
    <source>
        <dbReference type="Proteomes" id="UP000823915"/>
    </source>
</evidence>
<accession>A0A9D1YC10</accession>
<dbReference type="AlphaFoldDB" id="A0A9D1YC10"/>
<organism evidence="1 2">
    <name type="scientific">Candidatus Acutalibacter pullistercoris</name>
    <dbReference type="NCBI Taxonomy" id="2838418"/>
    <lineage>
        <taxon>Bacteria</taxon>
        <taxon>Bacillati</taxon>
        <taxon>Bacillota</taxon>
        <taxon>Clostridia</taxon>
        <taxon>Eubacteriales</taxon>
        <taxon>Acutalibacteraceae</taxon>
        <taxon>Acutalibacter</taxon>
    </lineage>
</organism>
<evidence type="ECO:0000313" key="1">
    <source>
        <dbReference type="EMBL" id="HIY26361.1"/>
    </source>
</evidence>
<dbReference type="EMBL" id="DXDU01000068">
    <property type="protein sequence ID" value="HIY26361.1"/>
    <property type="molecule type" value="Genomic_DNA"/>
</dbReference>
<reference evidence="1" key="2">
    <citation type="submission" date="2021-04" db="EMBL/GenBank/DDBJ databases">
        <authorList>
            <person name="Gilroy R."/>
        </authorList>
    </citation>
    <scope>NUCLEOTIDE SEQUENCE</scope>
    <source>
        <strain evidence="1">1282</strain>
    </source>
</reference>
<gene>
    <name evidence="1" type="ORF">H9838_04205</name>
</gene>